<accession>A0ABV9PMA6</accession>
<feature type="signal peptide" evidence="3">
    <location>
        <begin position="1"/>
        <end position="19"/>
    </location>
</feature>
<dbReference type="InterPro" id="IPR050964">
    <property type="entry name" value="Striated_Muscle_Regulatory"/>
</dbReference>
<gene>
    <name evidence="5" type="ORF">ACFO5S_19910</name>
</gene>
<feature type="domain" description="Fibronectin type-III" evidence="4">
    <location>
        <begin position="628"/>
        <end position="723"/>
    </location>
</feature>
<feature type="compositionally biased region" description="Low complexity" evidence="2">
    <location>
        <begin position="142"/>
        <end position="153"/>
    </location>
</feature>
<reference evidence="6" key="1">
    <citation type="journal article" date="2019" name="Int. J. Syst. Evol. Microbiol.">
        <title>The Global Catalogue of Microorganisms (GCM) 10K type strain sequencing project: providing services to taxonomists for standard genome sequencing and annotation.</title>
        <authorList>
            <consortium name="The Broad Institute Genomics Platform"/>
            <consortium name="The Broad Institute Genome Sequencing Center for Infectious Disease"/>
            <person name="Wu L."/>
            <person name="Ma J."/>
        </authorList>
    </citation>
    <scope>NUCLEOTIDE SEQUENCE [LARGE SCALE GENOMIC DNA]</scope>
    <source>
        <strain evidence="6">WYCCWR 13023</strain>
    </source>
</reference>
<protein>
    <submittedName>
        <fullName evidence="5">Fibronectin type III domain-containing protein</fullName>
    </submittedName>
</protein>
<dbReference type="InterPro" id="IPR013783">
    <property type="entry name" value="Ig-like_fold"/>
</dbReference>
<evidence type="ECO:0000313" key="6">
    <source>
        <dbReference type="Proteomes" id="UP001595935"/>
    </source>
</evidence>
<dbReference type="Proteomes" id="UP001595935">
    <property type="component" value="Unassembled WGS sequence"/>
</dbReference>
<organism evidence="5 6">
    <name type="scientific">Flavobacterium branchiicola</name>
    <dbReference type="NCBI Taxonomy" id="1114875"/>
    <lineage>
        <taxon>Bacteria</taxon>
        <taxon>Pseudomonadati</taxon>
        <taxon>Bacteroidota</taxon>
        <taxon>Flavobacteriia</taxon>
        <taxon>Flavobacteriales</taxon>
        <taxon>Flavobacteriaceae</taxon>
        <taxon>Flavobacterium</taxon>
    </lineage>
</organism>
<comment type="caution">
    <text evidence="5">The sequence shown here is derived from an EMBL/GenBank/DDBJ whole genome shotgun (WGS) entry which is preliminary data.</text>
</comment>
<dbReference type="Gene3D" id="2.60.40.10">
    <property type="entry name" value="Immunoglobulins"/>
    <property type="match status" value="5"/>
</dbReference>
<evidence type="ECO:0000313" key="5">
    <source>
        <dbReference type="EMBL" id="MFC4749728.1"/>
    </source>
</evidence>
<dbReference type="Pfam" id="PF21722">
    <property type="entry name" value="Gly_rich_2"/>
    <property type="match status" value="1"/>
</dbReference>
<keyword evidence="6" id="KW-1185">Reference proteome</keyword>
<dbReference type="PANTHER" id="PTHR13817">
    <property type="entry name" value="TITIN"/>
    <property type="match status" value="1"/>
</dbReference>
<dbReference type="SUPFAM" id="SSF49265">
    <property type="entry name" value="Fibronectin type III"/>
    <property type="match status" value="3"/>
</dbReference>
<dbReference type="SMART" id="SM00060">
    <property type="entry name" value="FN3"/>
    <property type="match status" value="4"/>
</dbReference>
<dbReference type="CDD" id="cd00063">
    <property type="entry name" value="FN3"/>
    <property type="match status" value="3"/>
</dbReference>
<keyword evidence="1" id="KW-0677">Repeat</keyword>
<dbReference type="InterPro" id="IPR003961">
    <property type="entry name" value="FN3_dom"/>
</dbReference>
<feature type="domain" description="Fibronectin type-III" evidence="4">
    <location>
        <begin position="533"/>
        <end position="624"/>
    </location>
</feature>
<dbReference type="Pfam" id="PF00041">
    <property type="entry name" value="fn3"/>
    <property type="match status" value="2"/>
</dbReference>
<dbReference type="InterPro" id="IPR036116">
    <property type="entry name" value="FN3_sf"/>
</dbReference>
<name>A0ABV9PMA6_9FLAO</name>
<evidence type="ECO:0000259" key="4">
    <source>
        <dbReference type="PROSITE" id="PS50853"/>
    </source>
</evidence>
<proteinExistence type="predicted"/>
<dbReference type="PANTHER" id="PTHR13817:SF166">
    <property type="entry name" value="NEURONAL IGCAM-RELATED"/>
    <property type="match status" value="1"/>
</dbReference>
<feature type="domain" description="Fibronectin type-III" evidence="4">
    <location>
        <begin position="439"/>
        <end position="532"/>
    </location>
</feature>
<sequence>MKKLLLISVFICLPFFLIAQTTTTFTTAGTQTFVAPAGITSISVDAWGAGGAGGSSTNPGFSGARGGSGGGGGAFANATLGITSGASLTVVVGLGGKGVAGANGGAGGFSAITTYAIRADGGKGGIVNTGTPATVLGASGGTVAASTGTTRTPGGNGGDGESGITDESGALINSGAGGNAANGGGIGGAPITGAFVSNIGNNGNSPGGGGSGGKSSFVFPARKGGDGGDGKIVITFNCPTYSLDTTTATAVNVCSGSSSEVTVTGNLPIGLYSVSYEIQGVAQTPASMKVTTAGTGSFIATGFTTVGTKFIKITALTSGSSTNAAENCTSTINGNNTATVEVNSSGTAPVATAVSNETCTQITANWQAVAGAVYYEFDLSTDSAFGSFVTGYSALNVGNVLSLNITGLSTVTYYYRVRAFNGTCSSSNSNTITYTNPPAPTAPTGNNVTGNSCTQFTVNWNAVTNATSYTVQWSNDNFVNNILTAANLTTTTYTIIGLSTGNTYKYRVTAINRCGSGTYTSGNVVTANTLPGTISTIGGANNIFCDSFNARWTQTSSATSYLLDVYETVSGTFVLQNFDVGNVASYQVNNLVGGRGYSYRVKGKNGCGNSVNFSTVRTLTTSSAGPATPANVTVPAATLLCTGFTLSWNASSGTVDYTVQLSTTNAFPADATTQTITGITTTNTVFTGLISGSTYFYRVLARNGCGSSAYSATSSVIILAAPATPTITPVNTTICQTDGVTLAPVSPNAAYTYVWSTGETGPSIYVTSAGSYTVRAESAGGCSSAMSAAATVAIDNLPTAVAGGSQTICSNQPATVSGASFSNGTILWTFSGGAGTLTNPTSISPTFTPSLGGPARTIVLTMTVTSLASNKCAPQIATAKYTLNIQAAPTVSIAGSQTICSDGSMTVAAGEANAANGTILWTHDGTGTLTNATTLTPTYAAAVGDKGKQVTLTLTVTASPACSTAYVVSDIYPVVVLADNTAAAPSSTPSLCVNTLMTDITHETTTATGIGTPVSLPAGITASWASNTITISGTPSETGVFNYSIPLTGGCGIANATGTITVNLNTAGVASSSPTVCAHSAMTDITHTTTGATGIGVATGLPAGVTASWASNTITISGTPTVDGTFNYSIPLTGGCGAVAATGTITVNPLPATPNVGTITHPTCVNATGKIELISLLSVSNWTIIQTGTVSQTYSATNSDYTIDNLAPGTYSFSFQQGSDCPSLPTANIVIKAPVTNIWNGTAWSVGSAPLNTDSIEFAADFQSTGNITACSCKVDAGKTVTIKSGHTLRLDNELTVDPGAGTNMIFENNASLVQVNDVPNTGNITYKRNTTAVRRYDFTFWSSPVTRTPAFTLNNLSPNTLADKYYRYDPLNGWVIIYGGNAQMEEGKGYIIRAPQNFDINTPAVFNGSFIGVPNNGDVTFTVATAEKDYLIGNPYPSSVYADQFIVDNTNVLYGTLYFWTHNSPPSKAVAGDAIYNYTTDDYATYNLSGSVVVGSMQGQGAGTAGNQNPPSGYIAAGQSFFVTSKGTGNAIFNNQMRFDGNNSQFFKQSKTSKGLAELEKHRVWLNFTNTQGAFKQILVGYCEGATDKWDDNYDGKSYDGNKYVDFYSINESLNLTIQGRALPFNESDKVPLGYKSTIAGDFSISIDHADGSLSTQNIYLEDKKMNVIHDLRESNYLFTTAIGTFDDRFVLRYTNKTLGTVDIENLLDYVLFSVKDKIIKVTSSKEILKDIYIFDLSGKLIYSKNKIGETEIQITNLQSSNQVLMIKVVGDSGHSKTQKIIF</sequence>
<dbReference type="RefSeq" id="WP_213259578.1">
    <property type="nucleotide sequence ID" value="NZ_JAGYWA010000008.1"/>
</dbReference>
<dbReference type="EMBL" id="JBHSGV010000008">
    <property type="protein sequence ID" value="MFC4749728.1"/>
    <property type="molecule type" value="Genomic_DNA"/>
</dbReference>
<evidence type="ECO:0000256" key="1">
    <source>
        <dbReference type="ARBA" id="ARBA00022737"/>
    </source>
</evidence>
<evidence type="ECO:0000256" key="3">
    <source>
        <dbReference type="SAM" id="SignalP"/>
    </source>
</evidence>
<dbReference type="InterPro" id="IPR049304">
    <property type="entry name" value="Gly_rich_dom"/>
</dbReference>
<feature type="region of interest" description="Disordered" evidence="2">
    <location>
        <begin position="142"/>
        <end position="171"/>
    </location>
</feature>
<evidence type="ECO:0000256" key="2">
    <source>
        <dbReference type="SAM" id="MobiDB-lite"/>
    </source>
</evidence>
<dbReference type="PROSITE" id="PS50853">
    <property type="entry name" value="FN3"/>
    <property type="match status" value="3"/>
</dbReference>
<dbReference type="NCBIfam" id="NF033708">
    <property type="entry name" value="T9SS_Cterm_ChiA"/>
    <property type="match status" value="1"/>
</dbReference>
<keyword evidence="3" id="KW-0732">Signal</keyword>
<feature type="chain" id="PRO_5045259609" evidence="3">
    <location>
        <begin position="20"/>
        <end position="1784"/>
    </location>
</feature>